<dbReference type="EMBL" id="LGRX02004251">
    <property type="protein sequence ID" value="KAK3280805.1"/>
    <property type="molecule type" value="Genomic_DNA"/>
</dbReference>
<dbReference type="Proteomes" id="UP001190700">
    <property type="component" value="Unassembled WGS sequence"/>
</dbReference>
<proteinExistence type="predicted"/>
<organism evidence="1 2">
    <name type="scientific">Cymbomonas tetramitiformis</name>
    <dbReference type="NCBI Taxonomy" id="36881"/>
    <lineage>
        <taxon>Eukaryota</taxon>
        <taxon>Viridiplantae</taxon>
        <taxon>Chlorophyta</taxon>
        <taxon>Pyramimonadophyceae</taxon>
        <taxon>Pyramimonadales</taxon>
        <taxon>Pyramimonadaceae</taxon>
        <taxon>Cymbomonas</taxon>
    </lineage>
</organism>
<evidence type="ECO:0000313" key="2">
    <source>
        <dbReference type="Proteomes" id="UP001190700"/>
    </source>
</evidence>
<name>A0AAE0LDJ2_9CHLO</name>
<gene>
    <name evidence="1" type="ORF">CYMTET_11375</name>
</gene>
<accession>A0AAE0LDJ2</accession>
<sequence length="206" mass="22329">MLQTVARFDTNGYFGTLYVLIKDKCDVMSLYRPIQPNYTCPTACVQNRLGRAADFIVDALGGSFTLGGTHRLQGRLADFNARAAASAYRVFGATFDVKDQFSNVDHCLGARAVMVETPAPSGSPPRQVGSRISRTIRTGLLVRQTRGVGMGGRDSPSMAGLVCAYGEHEFSESLRADADFINLMSFVRQADDCMVLIIVITGSSQE</sequence>
<protein>
    <submittedName>
        <fullName evidence="1">Uncharacterized protein</fullName>
    </submittedName>
</protein>
<comment type="caution">
    <text evidence="1">The sequence shown here is derived from an EMBL/GenBank/DDBJ whole genome shotgun (WGS) entry which is preliminary data.</text>
</comment>
<reference evidence="1 2" key="1">
    <citation type="journal article" date="2015" name="Genome Biol. Evol.">
        <title>Comparative Genomics of a Bacterivorous Green Alga Reveals Evolutionary Causalities and Consequences of Phago-Mixotrophic Mode of Nutrition.</title>
        <authorList>
            <person name="Burns J.A."/>
            <person name="Paasch A."/>
            <person name="Narechania A."/>
            <person name="Kim E."/>
        </authorList>
    </citation>
    <scope>NUCLEOTIDE SEQUENCE [LARGE SCALE GENOMIC DNA]</scope>
    <source>
        <strain evidence="1 2">PLY_AMNH</strain>
    </source>
</reference>
<keyword evidence="2" id="KW-1185">Reference proteome</keyword>
<evidence type="ECO:0000313" key="1">
    <source>
        <dbReference type="EMBL" id="KAK3280805.1"/>
    </source>
</evidence>
<dbReference type="AlphaFoldDB" id="A0AAE0LDJ2"/>